<dbReference type="PANTHER" id="PTHR19446">
    <property type="entry name" value="REVERSE TRANSCRIPTASES"/>
    <property type="match status" value="1"/>
</dbReference>
<dbReference type="GeneID" id="20316280"/>
<reference evidence="2 3" key="1">
    <citation type="submission" date="2013-11" db="EMBL/GenBank/DDBJ databases">
        <title>Opisthorchis viverrini - life in the bile duct.</title>
        <authorList>
            <person name="Young N.D."/>
            <person name="Nagarajan N."/>
            <person name="Lin S.J."/>
            <person name="Korhonen P.K."/>
            <person name="Jex A.R."/>
            <person name="Hall R.S."/>
            <person name="Safavi-Hemami H."/>
            <person name="Kaewkong W."/>
            <person name="Bertrand D."/>
            <person name="Gao S."/>
            <person name="Seet Q."/>
            <person name="Wongkham S."/>
            <person name="Teh B.T."/>
            <person name="Wongkham C."/>
            <person name="Intapan P.M."/>
            <person name="Maleewong W."/>
            <person name="Yang X."/>
            <person name="Hu M."/>
            <person name="Wang Z."/>
            <person name="Hofmann A."/>
            <person name="Sternberg P.W."/>
            <person name="Tan P."/>
            <person name="Wang J."/>
            <person name="Gasser R.B."/>
        </authorList>
    </citation>
    <scope>NUCLEOTIDE SEQUENCE [LARGE SCALE GENOMIC DNA]</scope>
</reference>
<dbReference type="Gene3D" id="3.40.33.10">
    <property type="entry name" value="CAP"/>
    <property type="match status" value="1"/>
</dbReference>
<dbReference type="InterPro" id="IPR043502">
    <property type="entry name" value="DNA/RNA_pol_sf"/>
</dbReference>
<dbReference type="InterPro" id="IPR001283">
    <property type="entry name" value="CRISP-related"/>
</dbReference>
<dbReference type="PRINTS" id="PR00837">
    <property type="entry name" value="V5TPXLIKE"/>
</dbReference>
<dbReference type="OrthoDB" id="410104at2759"/>
<evidence type="ECO:0000313" key="3">
    <source>
        <dbReference type="Proteomes" id="UP000054324"/>
    </source>
</evidence>
<proteinExistence type="predicted"/>
<gene>
    <name evidence="2" type="ORF">T265_02092</name>
</gene>
<dbReference type="SUPFAM" id="SSF56672">
    <property type="entry name" value="DNA/RNA polymerases"/>
    <property type="match status" value="1"/>
</dbReference>
<dbReference type="KEGG" id="ovi:T265_02092"/>
<evidence type="ECO:0000313" key="2">
    <source>
        <dbReference type="EMBL" id="KER31724.1"/>
    </source>
</evidence>
<sequence length="290" mass="33371">MFTVYAIVKFSIILVDMVSTQHHGLETLSPEKFRDLHNAFRKMILNGSVPNQPKAKAMPDLFRTFRNLMRDQEPKLTPVVTRLLASIVLRRLTVAREMLTREQQAGFRPGRGCVDQIFTLRQVLEQRHTYKRPTILVFLDFRGAFDSVDRSVLIETLAHQGMPQKFVNIIRSLYSQTSGRVLDNKLNENAKKWAEKCVYKHQAKINDGENLAVSSDSSENPVELWFDKHKTYNFGKLTNQTSTETDPYTQVFWEKNKALGVLSDFCETMKDGKGNPVGQAYFSVCRYSPR</sequence>
<dbReference type="SMART" id="SM00198">
    <property type="entry name" value="SCP"/>
    <property type="match status" value="1"/>
</dbReference>
<feature type="domain" description="SCP" evidence="1">
    <location>
        <begin position="161"/>
        <end position="290"/>
    </location>
</feature>
<dbReference type="InterPro" id="IPR014044">
    <property type="entry name" value="CAP_dom"/>
</dbReference>
<dbReference type="InterPro" id="IPR035940">
    <property type="entry name" value="CAP_sf"/>
</dbReference>
<dbReference type="InterPro" id="IPR000477">
    <property type="entry name" value="RT_dom"/>
</dbReference>
<protein>
    <recommendedName>
        <fullName evidence="1">SCP domain-containing protein</fullName>
    </recommendedName>
</protein>
<dbReference type="SUPFAM" id="SSF55797">
    <property type="entry name" value="PR-1-like"/>
    <property type="match status" value="1"/>
</dbReference>
<dbReference type="AlphaFoldDB" id="A0A075AIJ1"/>
<dbReference type="CTD" id="20316280"/>
<keyword evidence="3" id="KW-1185">Reference proteome</keyword>
<accession>A0A075AIJ1</accession>
<dbReference type="EMBL" id="KL596642">
    <property type="protein sequence ID" value="KER31724.1"/>
    <property type="molecule type" value="Genomic_DNA"/>
</dbReference>
<dbReference type="RefSeq" id="XP_009164515.1">
    <property type="nucleotide sequence ID" value="XM_009166251.1"/>
</dbReference>
<dbReference type="Pfam" id="PF00078">
    <property type="entry name" value="RVT_1"/>
    <property type="match status" value="1"/>
</dbReference>
<name>A0A075AIJ1_OPIVI</name>
<organism evidence="2 3">
    <name type="scientific">Opisthorchis viverrini</name>
    <name type="common">Southeast Asian liver fluke</name>
    <dbReference type="NCBI Taxonomy" id="6198"/>
    <lineage>
        <taxon>Eukaryota</taxon>
        <taxon>Metazoa</taxon>
        <taxon>Spiralia</taxon>
        <taxon>Lophotrochozoa</taxon>
        <taxon>Platyhelminthes</taxon>
        <taxon>Trematoda</taxon>
        <taxon>Digenea</taxon>
        <taxon>Opisthorchiida</taxon>
        <taxon>Opisthorchiata</taxon>
        <taxon>Opisthorchiidae</taxon>
        <taxon>Opisthorchis</taxon>
    </lineage>
</organism>
<evidence type="ECO:0000259" key="1">
    <source>
        <dbReference type="SMART" id="SM00198"/>
    </source>
</evidence>
<dbReference type="Proteomes" id="UP000054324">
    <property type="component" value="Unassembled WGS sequence"/>
</dbReference>